<dbReference type="Proteomes" id="UP001157502">
    <property type="component" value="Chromosome 16"/>
</dbReference>
<evidence type="ECO:0000313" key="1">
    <source>
        <dbReference type="EMBL" id="KAJ7999752.1"/>
    </source>
</evidence>
<keyword evidence="2" id="KW-1185">Reference proteome</keyword>
<proteinExistence type="predicted"/>
<evidence type="ECO:0000313" key="2">
    <source>
        <dbReference type="Proteomes" id="UP001157502"/>
    </source>
</evidence>
<protein>
    <submittedName>
        <fullName evidence="1">Uncharacterized protein</fullName>
    </submittedName>
</protein>
<sequence length="134" mass="14452">MMVMKILLPGVAFVLGVFLLGLAAVCLCRKNDLVKGDMRTGGLVDSEDDGIYSDAVYINVQSTKTNHSRRSAKQDEHNKLVDLVMGDTNRGDLGDPGKDGCYSVITVSSDGAEYGQSSENENVDAYHVYCSVPD</sequence>
<organism evidence="1 2">
    <name type="scientific">Dallia pectoralis</name>
    <name type="common">Alaska blackfish</name>
    <dbReference type="NCBI Taxonomy" id="75939"/>
    <lineage>
        <taxon>Eukaryota</taxon>
        <taxon>Metazoa</taxon>
        <taxon>Chordata</taxon>
        <taxon>Craniata</taxon>
        <taxon>Vertebrata</taxon>
        <taxon>Euteleostomi</taxon>
        <taxon>Actinopterygii</taxon>
        <taxon>Neopterygii</taxon>
        <taxon>Teleostei</taxon>
        <taxon>Protacanthopterygii</taxon>
        <taxon>Esociformes</taxon>
        <taxon>Umbridae</taxon>
        <taxon>Dallia</taxon>
    </lineage>
</organism>
<name>A0ACC2G856_DALPE</name>
<reference evidence="1" key="1">
    <citation type="submission" date="2021-05" db="EMBL/GenBank/DDBJ databases">
        <authorList>
            <person name="Pan Q."/>
            <person name="Jouanno E."/>
            <person name="Zahm M."/>
            <person name="Klopp C."/>
            <person name="Cabau C."/>
            <person name="Louis A."/>
            <person name="Berthelot C."/>
            <person name="Parey E."/>
            <person name="Roest Crollius H."/>
            <person name="Montfort J."/>
            <person name="Robinson-Rechavi M."/>
            <person name="Bouchez O."/>
            <person name="Lampietro C."/>
            <person name="Lopez Roques C."/>
            <person name="Donnadieu C."/>
            <person name="Postlethwait J."/>
            <person name="Bobe J."/>
            <person name="Dillon D."/>
            <person name="Chandos A."/>
            <person name="von Hippel F."/>
            <person name="Guiguen Y."/>
        </authorList>
    </citation>
    <scope>NUCLEOTIDE SEQUENCE</scope>
    <source>
        <strain evidence="1">YG-Jan2019</strain>
    </source>
</reference>
<gene>
    <name evidence="1" type="ORF">DPEC_G00197670</name>
</gene>
<comment type="caution">
    <text evidence="1">The sequence shown here is derived from an EMBL/GenBank/DDBJ whole genome shotgun (WGS) entry which is preliminary data.</text>
</comment>
<dbReference type="EMBL" id="CM055743">
    <property type="protein sequence ID" value="KAJ7999752.1"/>
    <property type="molecule type" value="Genomic_DNA"/>
</dbReference>
<accession>A0ACC2G856</accession>